<dbReference type="PANTHER" id="PTHR42208:SF1">
    <property type="entry name" value="HEAVY METAL TRANSPORTER"/>
    <property type="match status" value="1"/>
</dbReference>
<dbReference type="EMBL" id="FNCG01000009">
    <property type="protein sequence ID" value="SDH39570.1"/>
    <property type="molecule type" value="Genomic_DNA"/>
</dbReference>
<evidence type="ECO:0000256" key="1">
    <source>
        <dbReference type="SAM" id="Phobius"/>
    </source>
</evidence>
<feature type="transmembrane region" description="Helical" evidence="1">
    <location>
        <begin position="76"/>
        <end position="94"/>
    </location>
</feature>
<feature type="domain" description="Urease accessory protein UreH-like transmembrane" evidence="2">
    <location>
        <begin position="6"/>
        <end position="203"/>
    </location>
</feature>
<organism evidence="3 4">
    <name type="scientific">Mucilaginibacter gossypii</name>
    <dbReference type="NCBI Taxonomy" id="551996"/>
    <lineage>
        <taxon>Bacteria</taxon>
        <taxon>Pseudomonadati</taxon>
        <taxon>Bacteroidota</taxon>
        <taxon>Sphingobacteriia</taxon>
        <taxon>Sphingobacteriales</taxon>
        <taxon>Sphingobacteriaceae</taxon>
        <taxon>Mucilaginibacter</taxon>
    </lineage>
</organism>
<keyword evidence="1" id="KW-0472">Membrane</keyword>
<accession>A0A1G8C3L9</accession>
<dbReference type="Proteomes" id="UP000199705">
    <property type="component" value="Unassembled WGS sequence"/>
</dbReference>
<proteinExistence type="predicted"/>
<dbReference type="InterPro" id="IPR039447">
    <property type="entry name" value="UreH-like_TM_dom"/>
</dbReference>
<dbReference type="Pfam" id="PF13386">
    <property type="entry name" value="DsbD_2"/>
    <property type="match status" value="1"/>
</dbReference>
<keyword evidence="1" id="KW-0812">Transmembrane</keyword>
<evidence type="ECO:0000313" key="3">
    <source>
        <dbReference type="EMBL" id="SDH39570.1"/>
    </source>
</evidence>
<evidence type="ECO:0000259" key="2">
    <source>
        <dbReference type="Pfam" id="PF13386"/>
    </source>
</evidence>
<sequence>MSTSQIAFFIGLFGSVHCIGMCGPLAFAIPINHSSFWLLLWDKLVYNLGRTISYATLGLITGLIGKQLWLSGLQQGVSIISGILILLAAGSRLWKLKISNKSTGNWLLKPFNALLTYALQHRAGHLAIGLLNGFLPCGFVYLALIGAVNTSSVGASVQYMIWFGLGTLPLMLAVTVGSGFVNQGIRRKMNRVVPYFMLCLGAWFLLRGLALDIPYLSPPSASGTVICK</sequence>
<dbReference type="STRING" id="551996.SAMN05192573_109120"/>
<feature type="transmembrane region" description="Helical" evidence="1">
    <location>
        <begin position="126"/>
        <end position="147"/>
    </location>
</feature>
<keyword evidence="1" id="KW-1133">Transmembrane helix</keyword>
<feature type="transmembrane region" description="Helical" evidence="1">
    <location>
        <begin position="6"/>
        <end position="31"/>
    </location>
</feature>
<feature type="transmembrane region" description="Helical" evidence="1">
    <location>
        <begin position="159"/>
        <end position="180"/>
    </location>
</feature>
<name>A0A1G8C3L9_9SPHI</name>
<dbReference type="RefSeq" id="WP_091170083.1">
    <property type="nucleotide sequence ID" value="NZ_FNCG01000009.1"/>
</dbReference>
<evidence type="ECO:0000313" key="4">
    <source>
        <dbReference type="Proteomes" id="UP000199705"/>
    </source>
</evidence>
<dbReference type="AlphaFoldDB" id="A0A1G8C3L9"/>
<dbReference type="PANTHER" id="PTHR42208">
    <property type="entry name" value="HEAVY METAL TRANSPORTER-RELATED"/>
    <property type="match status" value="1"/>
</dbReference>
<protein>
    <recommendedName>
        <fullName evidence="2">Urease accessory protein UreH-like transmembrane domain-containing protein</fullName>
    </recommendedName>
</protein>
<keyword evidence="4" id="KW-1185">Reference proteome</keyword>
<reference evidence="4" key="1">
    <citation type="submission" date="2016-10" db="EMBL/GenBank/DDBJ databases">
        <authorList>
            <person name="Varghese N."/>
            <person name="Submissions S."/>
        </authorList>
    </citation>
    <scope>NUCLEOTIDE SEQUENCE [LARGE SCALE GENOMIC DNA]</scope>
    <source>
        <strain evidence="4">Gh-67</strain>
    </source>
</reference>
<feature type="transmembrane region" description="Helical" evidence="1">
    <location>
        <begin position="192"/>
        <end position="210"/>
    </location>
</feature>
<gene>
    <name evidence="3" type="ORF">SAMN05192573_109120</name>
</gene>